<dbReference type="KEGG" id="pms:KNP414_05457"/>
<evidence type="ECO:0000313" key="2">
    <source>
        <dbReference type="Proteomes" id="UP000006620"/>
    </source>
</evidence>
<reference evidence="1 2" key="2">
    <citation type="journal article" date="2013" name="Genome Announc.">
        <title>Genome Sequence of Growth-Improving Paenibacillus mucilaginosus Strain KNP414.</title>
        <authorList>
            <person name="Lu J.J."/>
            <person name="Wang J.F."/>
            <person name="Hu X.F."/>
        </authorList>
    </citation>
    <scope>NUCLEOTIDE SEQUENCE [LARGE SCALE GENOMIC DNA]</scope>
    <source>
        <strain evidence="1 2">KNP414</strain>
    </source>
</reference>
<dbReference type="HOGENOM" id="CLU_2684353_0_0_9"/>
<dbReference type="RefSeq" id="WP_013919134.1">
    <property type="nucleotide sequence ID" value="NC_015690.1"/>
</dbReference>
<sequence length="74" mass="8456">MEAYQNLIGVVLEKMQMTHKELRFNLEGLNGVLQQHTEEEKQNTPELITITELRDTYAEVLGALEARFPGLKAL</sequence>
<organism evidence="1 2">
    <name type="scientific">Paenibacillus mucilaginosus (strain KNP414)</name>
    <dbReference type="NCBI Taxonomy" id="1036673"/>
    <lineage>
        <taxon>Bacteria</taxon>
        <taxon>Bacillati</taxon>
        <taxon>Bacillota</taxon>
        <taxon>Bacilli</taxon>
        <taxon>Bacillales</taxon>
        <taxon>Paenibacillaceae</taxon>
        <taxon>Paenibacillus</taxon>
    </lineage>
</organism>
<dbReference type="EMBL" id="CP002869">
    <property type="protein sequence ID" value="AEI43981.1"/>
    <property type="molecule type" value="Genomic_DNA"/>
</dbReference>
<dbReference type="Proteomes" id="UP000006620">
    <property type="component" value="Chromosome"/>
</dbReference>
<dbReference type="PATRIC" id="fig|1036673.3.peg.5060"/>
<dbReference type="AlphaFoldDB" id="F8FI78"/>
<evidence type="ECO:0000313" key="1">
    <source>
        <dbReference type="EMBL" id="AEI43981.1"/>
    </source>
</evidence>
<reference evidence="2" key="1">
    <citation type="submission" date="2011-06" db="EMBL/GenBank/DDBJ databases">
        <title>Complete genome sequence of Paenibacillus mucilaginosus KNP414.</title>
        <authorList>
            <person name="Wang J."/>
            <person name="Hu S."/>
            <person name="Hu X."/>
            <person name="Zhang B."/>
            <person name="Dong D."/>
            <person name="Zhang S."/>
            <person name="Zhao K."/>
            <person name="Wu D."/>
        </authorList>
    </citation>
    <scope>NUCLEOTIDE SEQUENCE [LARGE SCALE GENOMIC DNA]</scope>
    <source>
        <strain evidence="2">KNP414</strain>
    </source>
</reference>
<name>F8FI78_PAEMK</name>
<proteinExistence type="predicted"/>
<protein>
    <submittedName>
        <fullName evidence="1">Uncharacterized protein</fullName>
    </submittedName>
</protein>
<gene>
    <name evidence="1" type="ordered locus">KNP414_05457</name>
</gene>
<accession>F8FI78</accession>